<sequence>MPYTLCLSFLAVHGTVIMVGLPNDFKRYPLVDKGADFKGSVIGSIQDKDMLEVASKKNVRAVFQKLPMSKVKRGHSGGAQRHGVLPRRARELTVASSRKMLHERMVN</sequence>
<evidence type="ECO:0000313" key="2">
    <source>
        <dbReference type="EMBL" id="KAL3657691.1"/>
    </source>
</evidence>
<organism evidence="2 3">
    <name type="scientific">Phytophthora oleae</name>
    <dbReference type="NCBI Taxonomy" id="2107226"/>
    <lineage>
        <taxon>Eukaryota</taxon>
        <taxon>Sar</taxon>
        <taxon>Stramenopiles</taxon>
        <taxon>Oomycota</taxon>
        <taxon>Peronosporomycetes</taxon>
        <taxon>Peronosporales</taxon>
        <taxon>Peronosporaceae</taxon>
        <taxon>Phytophthora</taxon>
    </lineage>
</organism>
<feature type="signal peptide" evidence="1">
    <location>
        <begin position="1"/>
        <end position="22"/>
    </location>
</feature>
<evidence type="ECO:0000313" key="3">
    <source>
        <dbReference type="Proteomes" id="UP001632037"/>
    </source>
</evidence>
<dbReference type="Proteomes" id="UP001632037">
    <property type="component" value="Unassembled WGS sequence"/>
</dbReference>
<keyword evidence="1" id="KW-0732">Signal</keyword>
<name>A0ABD3EU35_9STRA</name>
<reference evidence="2 3" key="1">
    <citation type="submission" date="2024-09" db="EMBL/GenBank/DDBJ databases">
        <title>Genome sequencing and assembly of Phytophthora oleae, isolate VK10A, causative agent of rot of olive drupes.</title>
        <authorList>
            <person name="Conti Taguali S."/>
            <person name="Riolo M."/>
            <person name="La Spada F."/>
            <person name="Cacciola S.O."/>
            <person name="Dionisio G."/>
        </authorList>
    </citation>
    <scope>NUCLEOTIDE SEQUENCE [LARGE SCALE GENOMIC DNA]</scope>
    <source>
        <strain evidence="2 3">VK10A</strain>
    </source>
</reference>
<dbReference type="Gene3D" id="3.40.50.720">
    <property type="entry name" value="NAD(P)-binding Rossmann-like Domain"/>
    <property type="match status" value="1"/>
</dbReference>
<comment type="caution">
    <text evidence="2">The sequence shown here is derived from an EMBL/GenBank/DDBJ whole genome shotgun (WGS) entry which is preliminary data.</text>
</comment>
<keyword evidence="3" id="KW-1185">Reference proteome</keyword>
<dbReference type="EMBL" id="JBIMZQ010000061">
    <property type="protein sequence ID" value="KAL3657691.1"/>
    <property type="molecule type" value="Genomic_DNA"/>
</dbReference>
<dbReference type="Gene3D" id="3.90.180.10">
    <property type="entry name" value="Medium-chain alcohol dehydrogenases, catalytic domain"/>
    <property type="match status" value="1"/>
</dbReference>
<evidence type="ECO:0000256" key="1">
    <source>
        <dbReference type="SAM" id="SignalP"/>
    </source>
</evidence>
<accession>A0ABD3EU35</accession>
<dbReference type="AlphaFoldDB" id="A0ABD3EU35"/>
<protein>
    <submittedName>
        <fullName evidence="2">Uncharacterized protein</fullName>
    </submittedName>
</protein>
<feature type="chain" id="PRO_5044878939" evidence="1">
    <location>
        <begin position="23"/>
        <end position="107"/>
    </location>
</feature>
<gene>
    <name evidence="2" type="ORF">V7S43_017266</name>
</gene>
<proteinExistence type="predicted"/>